<dbReference type="EMBL" id="CVQI01038015">
    <property type="protein sequence ID" value="CRK48858.1"/>
    <property type="molecule type" value="Genomic_DNA"/>
</dbReference>
<organism evidence="2 3">
    <name type="scientific">Verticillium longisporum</name>
    <name type="common">Verticillium dahliae var. longisporum</name>
    <dbReference type="NCBI Taxonomy" id="100787"/>
    <lineage>
        <taxon>Eukaryota</taxon>
        <taxon>Fungi</taxon>
        <taxon>Dikarya</taxon>
        <taxon>Ascomycota</taxon>
        <taxon>Pezizomycotina</taxon>
        <taxon>Sordariomycetes</taxon>
        <taxon>Hypocreomycetidae</taxon>
        <taxon>Glomerellales</taxon>
        <taxon>Plectosphaerellaceae</taxon>
        <taxon>Verticillium</taxon>
    </lineage>
</organism>
<proteinExistence type="predicted"/>
<feature type="region of interest" description="Disordered" evidence="1">
    <location>
        <begin position="1"/>
        <end position="39"/>
    </location>
</feature>
<gene>
    <name evidence="2" type="ORF">BN1723_020677</name>
</gene>
<name>A0A0G4NQU4_VERLO</name>
<reference evidence="3" key="1">
    <citation type="submission" date="2015-05" db="EMBL/GenBank/DDBJ databases">
        <authorList>
            <person name="Fogelqvist Johan"/>
        </authorList>
    </citation>
    <scope>NUCLEOTIDE SEQUENCE [LARGE SCALE GENOMIC DNA]</scope>
</reference>
<evidence type="ECO:0000313" key="3">
    <source>
        <dbReference type="Proteomes" id="UP000045706"/>
    </source>
</evidence>
<sequence length="39" mass="4480">MSIQGSVTEQMSALRKKMADLDSRNKKNSRLVEELEDQL</sequence>
<evidence type="ECO:0000256" key="1">
    <source>
        <dbReference type="SAM" id="MobiDB-lite"/>
    </source>
</evidence>
<protein>
    <submittedName>
        <fullName evidence="2">Uncharacterized protein</fullName>
    </submittedName>
</protein>
<feature type="compositionally biased region" description="Polar residues" evidence="1">
    <location>
        <begin position="1"/>
        <end position="11"/>
    </location>
</feature>
<dbReference type="Proteomes" id="UP000045706">
    <property type="component" value="Unassembled WGS sequence"/>
</dbReference>
<evidence type="ECO:0000313" key="2">
    <source>
        <dbReference type="EMBL" id="CRK48858.1"/>
    </source>
</evidence>
<feature type="non-terminal residue" evidence="2">
    <location>
        <position position="39"/>
    </location>
</feature>
<dbReference type="AlphaFoldDB" id="A0A0G4NQU4"/>
<feature type="compositionally biased region" description="Basic and acidic residues" evidence="1">
    <location>
        <begin position="17"/>
        <end position="33"/>
    </location>
</feature>
<accession>A0A0G4NQU4</accession>